<evidence type="ECO:0000256" key="1">
    <source>
        <dbReference type="ARBA" id="ARBA00004123"/>
    </source>
</evidence>
<feature type="compositionally biased region" description="Low complexity" evidence="9">
    <location>
        <begin position="515"/>
        <end position="530"/>
    </location>
</feature>
<feature type="domain" description="Helicase C-terminal" evidence="11">
    <location>
        <begin position="576"/>
        <end position="735"/>
    </location>
</feature>
<dbReference type="GO" id="GO:0016887">
    <property type="term" value="F:ATP hydrolysis activity"/>
    <property type="evidence" value="ECO:0007669"/>
    <property type="project" value="InterPro"/>
</dbReference>
<dbReference type="SMART" id="SM00487">
    <property type="entry name" value="DEXDc"/>
    <property type="match status" value="1"/>
</dbReference>
<keyword evidence="4" id="KW-0378">Hydrolase</keyword>
<comment type="similarity">
    <text evidence="2">Belongs to the SNF2/RAD54 helicase family.</text>
</comment>
<name>A0A1V9ZE76_ACHHY</name>
<feature type="region of interest" description="Disordered" evidence="9">
    <location>
        <begin position="17"/>
        <end position="91"/>
    </location>
</feature>
<dbReference type="SUPFAM" id="SSF52540">
    <property type="entry name" value="P-loop containing nucleoside triphosphate hydrolases"/>
    <property type="match status" value="2"/>
</dbReference>
<evidence type="ECO:0000259" key="10">
    <source>
        <dbReference type="PROSITE" id="PS51192"/>
    </source>
</evidence>
<dbReference type="Gene3D" id="3.40.50.10810">
    <property type="entry name" value="Tandem AAA-ATPase domain"/>
    <property type="match status" value="1"/>
</dbReference>
<reference evidence="12 13" key="1">
    <citation type="journal article" date="2014" name="Genome Biol. Evol.">
        <title>The secreted proteins of Achlya hypogyna and Thraustotheca clavata identify the ancestral oomycete secretome and reveal gene acquisitions by horizontal gene transfer.</title>
        <authorList>
            <person name="Misner I."/>
            <person name="Blouin N."/>
            <person name="Leonard G."/>
            <person name="Richards T.A."/>
            <person name="Lane C.E."/>
        </authorList>
    </citation>
    <scope>NUCLEOTIDE SEQUENCE [LARGE SCALE GENOMIC DNA]</scope>
    <source>
        <strain evidence="12 13">ATCC 48635</strain>
    </source>
</reference>
<keyword evidence="6" id="KW-0067">ATP-binding</keyword>
<evidence type="ECO:0000256" key="4">
    <source>
        <dbReference type="ARBA" id="ARBA00022801"/>
    </source>
</evidence>
<dbReference type="PROSITE" id="PS51194">
    <property type="entry name" value="HELICASE_CTER"/>
    <property type="match status" value="1"/>
</dbReference>
<dbReference type="PROSITE" id="PS51192">
    <property type="entry name" value="HELICASE_ATP_BIND_1"/>
    <property type="match status" value="1"/>
</dbReference>
<feature type="compositionally biased region" description="Acidic residues" evidence="9">
    <location>
        <begin position="70"/>
        <end position="80"/>
    </location>
</feature>
<comment type="caution">
    <text evidence="12">The sequence shown here is derived from an EMBL/GenBank/DDBJ whole genome shotgun (WGS) entry which is preliminary data.</text>
</comment>
<dbReference type="AlphaFoldDB" id="A0A1V9ZE76"/>
<evidence type="ECO:0000256" key="7">
    <source>
        <dbReference type="ARBA" id="ARBA00023125"/>
    </source>
</evidence>
<dbReference type="GO" id="GO:0005634">
    <property type="term" value="C:nucleus"/>
    <property type="evidence" value="ECO:0007669"/>
    <property type="project" value="UniProtKB-SubCell"/>
</dbReference>
<evidence type="ECO:0000313" key="13">
    <source>
        <dbReference type="Proteomes" id="UP000243579"/>
    </source>
</evidence>
<evidence type="ECO:0000256" key="9">
    <source>
        <dbReference type="SAM" id="MobiDB-lite"/>
    </source>
</evidence>
<evidence type="ECO:0000256" key="6">
    <source>
        <dbReference type="ARBA" id="ARBA00022840"/>
    </source>
</evidence>
<proteinExistence type="inferred from homology"/>
<evidence type="ECO:0000256" key="5">
    <source>
        <dbReference type="ARBA" id="ARBA00022806"/>
    </source>
</evidence>
<sequence length="1080" mass="120315">MEVLGDISDLLVDAGDLPIGASLDGLIPGAEADEEMDDGDDEDASDTEAPEDAPATNEDEYIPDIAQWSSDDEEEEEAEEEAIKVPKSRRKKRLHDILGEDELDEETIKAREMEKERMKRFRTEDEKEDSAATGWTGDGQLCINPLADGSIPTGNIGEDNEPILIHPDISRALKPHQIKGVRFLWSHISIGPKGFGCILADFMGLGKTLQVVATVHTFLSAVTVEDGVKVAKYNSALILAPAICVRNWEAEFKKWLAPHDLRRMGLMTLESDKTVQERVDCILNWQERGGVMVMGYEMYRGLVLQATGEEKIKTNKYSLRLQNQLKDVQEALCAPGPDLIVLDEGHRIRDAKSKLVETKRRIILTGYPLQNHMMEYWTMVNFARPNFLGSQQEFKNRFVDPIENGGFEDSSPEDMALSRKRAYVLTKELSPLVLRRDASYLHAQLPPKHEYVMLCKLSTLQVQIYKAFLREGIPKGKQLKQVDVLGGYHISLAISNHPDVVFNSMKQLNDEGAKDAAAASAGPAPASILDDGGDDSDIEAMEAMTRTMQHRLSFAEPLFPPSYVTGIAENSGKMLMLLHILRACREIGDRVTVFTQSITSMNVIEAMLNEYNTKKKTFEKIHAIRIDGSTPQQLRFKYISQFNDPCEEVDVILISTKAGGEGVNLCGGNRVVIFDVCWNPCHDAQSMCRSYRFGQMKPVYVYRLIAAGTMEKKVYDLQVRKEGVSKRVVDNTALERKFQRDDIRKYFCIHDFKQAQQHTAAVKPDEVLAKMKAHGPKDAVLESLLAEKSKWMVDCFEQDTMFEENLDERISEIEQQEALRQFAMEKACRDISAYSLHASNAHYKRALCSQCNHSNPIDDLDADVASIMCSNCETPIDISTEENVVTVNSSTHQAALATARAAPAVSEAGLALQHQHLQAQYEMYRSINALTGAHVAGLMAGENGMMALAAQGTTARGVSEASRGYVAVARQLPPNLQRFSGPVASSITPPVMIQRPGLRFLFIRKGLNRAVFETLKTQAAKALKCHFEVELTSATTDVISALPLEEVLSWLRRTSLPGFVTYRNVEWLEAEIKAAPAPTP</sequence>
<keyword evidence="3" id="KW-0547">Nucleotide-binding</keyword>
<dbReference type="EMBL" id="JNBR01000153">
    <property type="protein sequence ID" value="OQR96130.1"/>
    <property type="molecule type" value="Genomic_DNA"/>
</dbReference>
<organism evidence="12 13">
    <name type="scientific">Achlya hypogyna</name>
    <name type="common">Oomycete</name>
    <name type="synonym">Protoachlya hypogyna</name>
    <dbReference type="NCBI Taxonomy" id="1202772"/>
    <lineage>
        <taxon>Eukaryota</taxon>
        <taxon>Sar</taxon>
        <taxon>Stramenopiles</taxon>
        <taxon>Oomycota</taxon>
        <taxon>Saprolegniomycetes</taxon>
        <taxon>Saprolegniales</taxon>
        <taxon>Achlyaceae</taxon>
        <taxon>Achlya</taxon>
    </lineage>
</organism>
<feature type="compositionally biased region" description="Acidic residues" evidence="9">
    <location>
        <begin position="31"/>
        <end position="62"/>
    </location>
</feature>
<dbReference type="Gene3D" id="3.40.50.300">
    <property type="entry name" value="P-loop containing nucleotide triphosphate hydrolases"/>
    <property type="match status" value="1"/>
</dbReference>
<evidence type="ECO:0000259" key="11">
    <source>
        <dbReference type="PROSITE" id="PS51194"/>
    </source>
</evidence>
<dbReference type="InterPro" id="IPR001650">
    <property type="entry name" value="Helicase_C-like"/>
</dbReference>
<evidence type="ECO:0000313" key="12">
    <source>
        <dbReference type="EMBL" id="OQR96130.1"/>
    </source>
</evidence>
<dbReference type="Pfam" id="PF00271">
    <property type="entry name" value="Helicase_C"/>
    <property type="match status" value="1"/>
</dbReference>
<dbReference type="SMART" id="SM00490">
    <property type="entry name" value="HELICc"/>
    <property type="match status" value="1"/>
</dbReference>
<dbReference type="PANTHER" id="PTHR45797:SF1">
    <property type="entry name" value="HELICASE ARIP4"/>
    <property type="match status" value="1"/>
</dbReference>
<feature type="domain" description="Helicase ATP-binding" evidence="10">
    <location>
        <begin position="188"/>
        <end position="386"/>
    </location>
</feature>
<dbReference type="InterPro" id="IPR044574">
    <property type="entry name" value="ARIP4-like"/>
</dbReference>
<dbReference type="CDD" id="cd18793">
    <property type="entry name" value="SF2_C_SNF"/>
    <property type="match status" value="1"/>
</dbReference>
<evidence type="ECO:0000256" key="8">
    <source>
        <dbReference type="ARBA" id="ARBA00023242"/>
    </source>
</evidence>
<protein>
    <submittedName>
        <fullName evidence="12">Transcriptional regulator ATRX</fullName>
    </submittedName>
</protein>
<evidence type="ECO:0000256" key="3">
    <source>
        <dbReference type="ARBA" id="ARBA00022741"/>
    </source>
</evidence>
<dbReference type="OrthoDB" id="2020972at2759"/>
<dbReference type="InterPro" id="IPR014001">
    <property type="entry name" value="Helicase_ATP-bd"/>
</dbReference>
<comment type="subcellular location">
    <subcellularLocation>
        <location evidence="1">Nucleus</location>
    </subcellularLocation>
</comment>
<evidence type="ECO:0000256" key="2">
    <source>
        <dbReference type="ARBA" id="ARBA00007025"/>
    </source>
</evidence>
<keyword evidence="5" id="KW-0347">Helicase</keyword>
<dbReference type="Pfam" id="PF00176">
    <property type="entry name" value="SNF2-rel_dom"/>
    <property type="match status" value="1"/>
</dbReference>
<accession>A0A1V9ZE76</accession>
<dbReference type="InterPro" id="IPR000330">
    <property type="entry name" value="SNF2_N"/>
</dbReference>
<dbReference type="GO" id="GO:0003677">
    <property type="term" value="F:DNA binding"/>
    <property type="evidence" value="ECO:0007669"/>
    <property type="project" value="UniProtKB-KW"/>
</dbReference>
<dbReference type="GO" id="GO:0004386">
    <property type="term" value="F:helicase activity"/>
    <property type="evidence" value="ECO:0007669"/>
    <property type="project" value="UniProtKB-KW"/>
</dbReference>
<dbReference type="PANTHER" id="PTHR45797">
    <property type="entry name" value="RAD54-LIKE"/>
    <property type="match status" value="1"/>
</dbReference>
<dbReference type="InterPro" id="IPR038718">
    <property type="entry name" value="SNF2-like_sf"/>
</dbReference>
<keyword evidence="8" id="KW-0539">Nucleus</keyword>
<dbReference type="GO" id="GO:0005524">
    <property type="term" value="F:ATP binding"/>
    <property type="evidence" value="ECO:0007669"/>
    <property type="project" value="UniProtKB-KW"/>
</dbReference>
<dbReference type="InterPro" id="IPR049730">
    <property type="entry name" value="SNF2/RAD54-like_C"/>
</dbReference>
<dbReference type="InterPro" id="IPR027417">
    <property type="entry name" value="P-loop_NTPase"/>
</dbReference>
<gene>
    <name evidence="12" type="ORF">ACHHYP_16946</name>
</gene>
<dbReference type="STRING" id="1202772.A0A1V9ZE76"/>
<keyword evidence="7" id="KW-0238">DNA-binding</keyword>
<dbReference type="Proteomes" id="UP000243579">
    <property type="component" value="Unassembled WGS sequence"/>
</dbReference>
<dbReference type="CDD" id="cd18007">
    <property type="entry name" value="DEXHc_ATRX-like"/>
    <property type="match status" value="1"/>
</dbReference>
<feature type="region of interest" description="Disordered" evidence="9">
    <location>
        <begin position="513"/>
        <end position="532"/>
    </location>
</feature>
<feature type="region of interest" description="Disordered" evidence="9">
    <location>
        <begin position="117"/>
        <end position="136"/>
    </location>
</feature>
<keyword evidence="13" id="KW-1185">Reference proteome</keyword>